<dbReference type="PANTHER" id="PTHR11404">
    <property type="entry name" value="SUPEROXIDE DISMUTASE 2"/>
    <property type="match status" value="1"/>
</dbReference>
<accession>A0A0G0BQA9</accession>
<dbReference type="InterPro" id="IPR036314">
    <property type="entry name" value="SOD_C_sf"/>
</dbReference>
<dbReference type="Gene3D" id="3.55.40.20">
    <property type="entry name" value="Iron/manganese superoxide dismutase, C-terminal domain"/>
    <property type="match status" value="1"/>
</dbReference>
<dbReference type="Pfam" id="PF00081">
    <property type="entry name" value="Sod_Fe_N"/>
    <property type="match status" value="1"/>
</dbReference>
<comment type="function">
    <text evidence="6">Destroys radicals which are normally produced within the cells and which are toxic to biological systems.</text>
</comment>
<keyword evidence="3 5" id="KW-0479">Metal-binding</keyword>
<dbReference type="Pfam" id="PF02777">
    <property type="entry name" value="Sod_Fe_C"/>
    <property type="match status" value="1"/>
</dbReference>
<dbReference type="GO" id="GO:0004784">
    <property type="term" value="F:superoxide dismutase activity"/>
    <property type="evidence" value="ECO:0007669"/>
    <property type="project" value="UniProtKB-EC"/>
</dbReference>
<dbReference type="Gene3D" id="1.10.287.990">
    <property type="entry name" value="Fe,Mn superoxide dismutase (SOD) domain"/>
    <property type="match status" value="1"/>
</dbReference>
<dbReference type="InterPro" id="IPR001189">
    <property type="entry name" value="Mn/Fe_SOD"/>
</dbReference>
<comment type="catalytic activity">
    <reaction evidence="6">
        <text>2 superoxide + 2 H(+) = H2O2 + O2</text>
        <dbReference type="Rhea" id="RHEA:20696"/>
        <dbReference type="ChEBI" id="CHEBI:15378"/>
        <dbReference type="ChEBI" id="CHEBI:15379"/>
        <dbReference type="ChEBI" id="CHEBI:16240"/>
        <dbReference type="ChEBI" id="CHEBI:18421"/>
        <dbReference type="EC" id="1.15.1.1"/>
    </reaction>
</comment>
<feature type="binding site" evidence="5">
    <location>
        <position position="163"/>
    </location>
    <ligand>
        <name>Mn(2+)</name>
        <dbReference type="ChEBI" id="CHEBI:29035"/>
    </ligand>
</feature>
<dbReference type="InterPro" id="IPR019832">
    <property type="entry name" value="Mn/Fe_SOD_C"/>
</dbReference>
<feature type="binding site" evidence="5">
    <location>
        <position position="167"/>
    </location>
    <ligand>
        <name>Mn(2+)</name>
        <dbReference type="ChEBI" id="CHEBI:29035"/>
    </ligand>
</feature>
<dbReference type="Proteomes" id="UP000034457">
    <property type="component" value="Unassembled WGS sequence"/>
</dbReference>
<sequence length="208" mass="24094">MKIIKLEPMKFSDSIFTMTGISKKTVEEHLKLYTGYVNKYNEIQEKLSMLGAEDYEKANQVFSTIRELKVELSFAWGGVVNHEIYFSHLGGKGGSPSGELLKQIEKDFGSFEEYKKDLKATGIAARGWVWTGWNFREKRLVNYLGDSQNTYLMWSVKPILALDTYEHAYFIDFGVLRAKYIDVFFENLDWAKVEKNYNDCCECECEAC</sequence>
<organism evidence="9 10">
    <name type="scientific">Candidatus Roizmanbacteria bacterium GW2011_GWA2_35_19</name>
    <dbReference type="NCBI Taxonomy" id="1618478"/>
    <lineage>
        <taxon>Bacteria</taxon>
        <taxon>Candidatus Roizmaniibacteriota</taxon>
    </lineage>
</organism>
<dbReference type="EC" id="1.15.1.1" evidence="2 6"/>
<evidence type="ECO:0000256" key="3">
    <source>
        <dbReference type="ARBA" id="ARBA00022723"/>
    </source>
</evidence>
<comment type="caution">
    <text evidence="9">The sequence shown here is derived from an EMBL/GenBank/DDBJ whole genome shotgun (WGS) entry which is preliminary data.</text>
</comment>
<dbReference type="AlphaFoldDB" id="A0A0G0BQA9"/>
<evidence type="ECO:0000259" key="7">
    <source>
        <dbReference type="Pfam" id="PF00081"/>
    </source>
</evidence>
<dbReference type="InterPro" id="IPR036324">
    <property type="entry name" value="Mn/Fe_SOD_N_sf"/>
</dbReference>
<feature type="binding site" evidence="5">
    <location>
        <position position="29"/>
    </location>
    <ligand>
        <name>Mn(2+)</name>
        <dbReference type="ChEBI" id="CHEBI:29035"/>
    </ligand>
</feature>
<evidence type="ECO:0000313" key="10">
    <source>
        <dbReference type="Proteomes" id="UP000034457"/>
    </source>
</evidence>
<evidence type="ECO:0000313" key="9">
    <source>
        <dbReference type="EMBL" id="KKP71709.1"/>
    </source>
</evidence>
<dbReference type="SUPFAM" id="SSF54719">
    <property type="entry name" value="Fe,Mn superoxide dismutase (SOD), C-terminal domain"/>
    <property type="match status" value="1"/>
</dbReference>
<name>A0A0G0BQA9_9BACT</name>
<reference evidence="9 10" key="1">
    <citation type="journal article" date="2015" name="Nature">
        <title>rRNA introns, odd ribosomes, and small enigmatic genomes across a large radiation of phyla.</title>
        <authorList>
            <person name="Brown C.T."/>
            <person name="Hug L.A."/>
            <person name="Thomas B.C."/>
            <person name="Sharon I."/>
            <person name="Castelle C.J."/>
            <person name="Singh A."/>
            <person name="Wilkins M.J."/>
            <person name="Williams K.H."/>
            <person name="Banfield J.F."/>
        </authorList>
    </citation>
    <scope>NUCLEOTIDE SEQUENCE [LARGE SCALE GENOMIC DNA]</scope>
</reference>
<dbReference type="InterPro" id="IPR019831">
    <property type="entry name" value="Mn/Fe_SOD_N"/>
</dbReference>
<evidence type="ECO:0000256" key="2">
    <source>
        <dbReference type="ARBA" id="ARBA00012682"/>
    </source>
</evidence>
<evidence type="ECO:0000256" key="6">
    <source>
        <dbReference type="RuleBase" id="RU000414"/>
    </source>
</evidence>
<feature type="binding site" evidence="5">
    <location>
        <position position="82"/>
    </location>
    <ligand>
        <name>Mn(2+)</name>
        <dbReference type="ChEBI" id="CHEBI:29035"/>
    </ligand>
</feature>
<dbReference type="PIRSF" id="PIRSF000349">
    <property type="entry name" value="SODismutase"/>
    <property type="match status" value="1"/>
</dbReference>
<comment type="similarity">
    <text evidence="1 6">Belongs to the iron/manganese superoxide dismutase family.</text>
</comment>
<protein>
    <recommendedName>
        <fullName evidence="2 6">Superoxide dismutase</fullName>
        <ecNumber evidence="2 6">1.15.1.1</ecNumber>
    </recommendedName>
</protein>
<evidence type="ECO:0000259" key="8">
    <source>
        <dbReference type="Pfam" id="PF02777"/>
    </source>
</evidence>
<dbReference type="EMBL" id="LBQC01000028">
    <property type="protein sequence ID" value="KKP71709.1"/>
    <property type="molecule type" value="Genomic_DNA"/>
</dbReference>
<dbReference type="GO" id="GO:0046872">
    <property type="term" value="F:metal ion binding"/>
    <property type="evidence" value="ECO:0007669"/>
    <property type="project" value="UniProtKB-KW"/>
</dbReference>
<dbReference type="InterPro" id="IPR050265">
    <property type="entry name" value="Fe/Mn_Superoxide_Dismutase"/>
</dbReference>
<evidence type="ECO:0000256" key="5">
    <source>
        <dbReference type="PIRSR" id="PIRSR000349-1"/>
    </source>
</evidence>
<gene>
    <name evidence="9" type="ORF">UR68_C0028G0026</name>
</gene>
<proteinExistence type="inferred from homology"/>
<evidence type="ECO:0000256" key="1">
    <source>
        <dbReference type="ARBA" id="ARBA00008714"/>
    </source>
</evidence>
<evidence type="ECO:0000256" key="4">
    <source>
        <dbReference type="ARBA" id="ARBA00023002"/>
    </source>
</evidence>
<keyword evidence="4 6" id="KW-0560">Oxidoreductase</keyword>
<feature type="domain" description="Manganese/iron superoxide dismutase N-terminal" evidence="7">
    <location>
        <begin position="21"/>
        <end position="89"/>
    </location>
</feature>
<dbReference type="SUPFAM" id="SSF46609">
    <property type="entry name" value="Fe,Mn superoxide dismutase (SOD), N-terminal domain"/>
    <property type="match status" value="1"/>
</dbReference>
<dbReference type="PANTHER" id="PTHR11404:SF6">
    <property type="entry name" value="SUPEROXIDE DISMUTASE [MN], MITOCHONDRIAL"/>
    <property type="match status" value="1"/>
</dbReference>
<dbReference type="STRING" id="1618478.UR68_C0028G0026"/>
<feature type="domain" description="Manganese/iron superoxide dismutase C-terminal" evidence="8">
    <location>
        <begin position="96"/>
        <end position="196"/>
    </location>
</feature>